<dbReference type="EMBL" id="DVFI01000126">
    <property type="protein sequence ID" value="HIQ63795.1"/>
    <property type="molecule type" value="Genomic_DNA"/>
</dbReference>
<dbReference type="Proteomes" id="UP000886819">
    <property type="component" value="Unassembled WGS sequence"/>
</dbReference>
<name>A0A9D0YZN2_9FIRM</name>
<gene>
    <name evidence="1" type="ORF">IAA66_09480</name>
</gene>
<accession>A0A9D0YZN2</accession>
<organism evidence="1 2">
    <name type="scientific">Candidatus Avichristensenella intestinipullorum</name>
    <dbReference type="NCBI Taxonomy" id="2840693"/>
    <lineage>
        <taxon>Bacteria</taxon>
        <taxon>Bacillati</taxon>
        <taxon>Bacillota</taxon>
        <taxon>Clostridia</taxon>
        <taxon>Candidatus Avichristensenella</taxon>
    </lineage>
</organism>
<dbReference type="AlphaFoldDB" id="A0A9D0YZN2"/>
<protein>
    <submittedName>
        <fullName evidence="1">Uncharacterized protein</fullName>
    </submittedName>
</protein>
<sequence length="337" mass="35492">MLPMLTVQGAPGLTYLNGRLCGETGAVALPLARDGIQYLEVRPFGLETAGTALCLRLRGGCLCDGLPSGACAVQWPNGHIAIELRHEPPDRPETDGAPPALLDAWEGPDGRYLLVSEAGAASFGRSAAEAVFLPVPAPGQASLRPLAQRGWLAAEGACGAGRFAAVLQAQGEPALLACASGLSASVDGQGALHCMEAENDLVGHARARVWSPDAQGRYAPRQEEIVWQYGGPRWPQTPRETARAWLEALCLGASEEASGYLAHPERQEDLAARIGVPGAVVDLPAEGEDGVRLGALELVRENVAVVRPFAFALARRAGRQGPWLIESVEALPCVWAR</sequence>
<reference evidence="1" key="2">
    <citation type="journal article" date="2021" name="PeerJ">
        <title>Extensive microbial diversity within the chicken gut microbiome revealed by metagenomics and culture.</title>
        <authorList>
            <person name="Gilroy R."/>
            <person name="Ravi A."/>
            <person name="Getino M."/>
            <person name="Pursley I."/>
            <person name="Horton D.L."/>
            <person name="Alikhan N.F."/>
            <person name="Baker D."/>
            <person name="Gharbi K."/>
            <person name="Hall N."/>
            <person name="Watson M."/>
            <person name="Adriaenssens E.M."/>
            <person name="Foster-Nyarko E."/>
            <person name="Jarju S."/>
            <person name="Secka A."/>
            <person name="Antonio M."/>
            <person name="Oren A."/>
            <person name="Chaudhuri R.R."/>
            <person name="La Ragione R."/>
            <person name="Hildebrand F."/>
            <person name="Pallen M.J."/>
        </authorList>
    </citation>
    <scope>NUCLEOTIDE SEQUENCE</scope>
    <source>
        <strain evidence="1">ChiHile30-977</strain>
    </source>
</reference>
<reference evidence="1" key="1">
    <citation type="submission" date="2020-10" db="EMBL/GenBank/DDBJ databases">
        <authorList>
            <person name="Gilroy R."/>
        </authorList>
    </citation>
    <scope>NUCLEOTIDE SEQUENCE</scope>
    <source>
        <strain evidence="1">ChiHile30-977</strain>
    </source>
</reference>
<evidence type="ECO:0000313" key="1">
    <source>
        <dbReference type="EMBL" id="HIQ63795.1"/>
    </source>
</evidence>
<proteinExistence type="predicted"/>
<evidence type="ECO:0000313" key="2">
    <source>
        <dbReference type="Proteomes" id="UP000886819"/>
    </source>
</evidence>
<comment type="caution">
    <text evidence="1">The sequence shown here is derived from an EMBL/GenBank/DDBJ whole genome shotgun (WGS) entry which is preliminary data.</text>
</comment>